<protein>
    <submittedName>
        <fullName evidence="1">Uncharacterized protein</fullName>
    </submittedName>
</protein>
<dbReference type="AlphaFoldDB" id="A0A2G6E7M7"/>
<proteinExistence type="predicted"/>
<organism evidence="1 2">
    <name type="scientific">candidate division KSB3 bacterium</name>
    <dbReference type="NCBI Taxonomy" id="2044937"/>
    <lineage>
        <taxon>Bacteria</taxon>
        <taxon>candidate division KSB3</taxon>
    </lineage>
</organism>
<sequence length="198" mass="22052">MVKSRKKGQEKNHLAEIDFQKETAMRGRAFCIAAYVLLLIMCMNTAPVQAVTVYFQDGTRIEVDEIVSVGDQLCLLVELSKIDTDRTLIPNLHTQELIQPANTSAAGLELEHVDFMPSQDDRDIIATGEVINSTDSAVQNVRVLVTLKDKDGRKLLAVQGHVKPKRLEPGRRGSYRLQVQKPQGFWKAGIDVQAEAVQ</sequence>
<gene>
    <name evidence="1" type="ORF">CSB45_05920</name>
</gene>
<name>A0A2G6E7M7_9BACT</name>
<evidence type="ECO:0000313" key="1">
    <source>
        <dbReference type="EMBL" id="PID57761.1"/>
    </source>
</evidence>
<dbReference type="EMBL" id="PDPS01000025">
    <property type="protein sequence ID" value="PID57761.1"/>
    <property type="molecule type" value="Genomic_DNA"/>
</dbReference>
<reference evidence="1 2" key="1">
    <citation type="submission" date="2017-10" db="EMBL/GenBank/DDBJ databases">
        <title>Novel microbial diversity and functional potential in the marine mammal oral microbiome.</title>
        <authorList>
            <person name="Dudek N.K."/>
            <person name="Sun C.L."/>
            <person name="Burstein D."/>
            <person name="Kantor R.S."/>
            <person name="Aliaga Goltsman D.S."/>
            <person name="Bik E.M."/>
            <person name="Thomas B.C."/>
            <person name="Banfield J.F."/>
            <person name="Relman D.A."/>
        </authorList>
    </citation>
    <scope>NUCLEOTIDE SEQUENCE [LARGE SCALE GENOMIC DNA]</scope>
    <source>
        <strain evidence="1">DOLZORAL124_49_17</strain>
    </source>
</reference>
<dbReference type="Proteomes" id="UP000229740">
    <property type="component" value="Unassembled WGS sequence"/>
</dbReference>
<comment type="caution">
    <text evidence="1">The sequence shown here is derived from an EMBL/GenBank/DDBJ whole genome shotgun (WGS) entry which is preliminary data.</text>
</comment>
<evidence type="ECO:0000313" key="2">
    <source>
        <dbReference type="Proteomes" id="UP000229740"/>
    </source>
</evidence>
<accession>A0A2G6E7M7</accession>